<feature type="domain" description="PBP" evidence="1">
    <location>
        <begin position="31"/>
        <end position="261"/>
    </location>
</feature>
<sequence length="284" mass="30532">MVSIVLSPYPDHMTSLLRHLVIAAVLLFAGPAVAQTRSIIVASTTSTEQSGLFGYLLPRFSETSGIAVKVVAVGTGQALDIGRRGDADVVFVHDRVAEDKFLAEGFATRRYDVMYNDFVIVGPKADPAHIAGDKDVADALRKIAATKSPFVSRGDRSGTHEAELRLWKDAGVDLASAKGQWYREIGQGMGPALNMAAATNAYVLSDRGTWLSFKNRGELAVLTEGDRRLFNQYGVMLVNPAKHPTVKAADGQAFIDWLISPAGQSIIAGYKVGGEQLFFPNAAH</sequence>
<reference evidence="2 3" key="1">
    <citation type="submission" date="2019-06" db="EMBL/GenBank/DDBJ databases">
        <title>Genomic Encyclopedia of Type Strains, Phase IV (KMG-V): Genome sequencing to study the core and pangenomes of soil and plant-associated prokaryotes.</title>
        <authorList>
            <person name="Whitman W."/>
        </authorList>
    </citation>
    <scope>NUCLEOTIDE SEQUENCE [LARGE SCALE GENOMIC DNA]</scope>
    <source>
        <strain evidence="2 3">BR 10355</strain>
    </source>
</reference>
<name>A0A560L9Z6_9BRAD</name>
<dbReference type="PANTHER" id="PTHR37945:SF1">
    <property type="entry name" value="EXTRACELLULAR TUNGSTATE BINDING PROTEIN"/>
    <property type="match status" value="1"/>
</dbReference>
<gene>
    <name evidence="2" type="ORF">FBZ93_112176</name>
</gene>
<dbReference type="EMBL" id="VITY01000012">
    <property type="protein sequence ID" value="TWB92107.1"/>
    <property type="molecule type" value="Genomic_DNA"/>
</dbReference>
<accession>A0A560L9Z6</accession>
<keyword evidence="3" id="KW-1185">Reference proteome</keyword>
<comment type="caution">
    <text evidence="2">The sequence shown here is derived from an EMBL/GenBank/DDBJ whole genome shotgun (WGS) entry which is preliminary data.</text>
</comment>
<organism evidence="2 3">
    <name type="scientific">Bradyrhizobium macuxiense</name>
    <dbReference type="NCBI Taxonomy" id="1755647"/>
    <lineage>
        <taxon>Bacteria</taxon>
        <taxon>Pseudomonadati</taxon>
        <taxon>Pseudomonadota</taxon>
        <taxon>Alphaproteobacteria</taxon>
        <taxon>Hyphomicrobiales</taxon>
        <taxon>Nitrobacteraceae</taxon>
        <taxon>Bradyrhizobium</taxon>
    </lineage>
</organism>
<dbReference type="SUPFAM" id="SSF53850">
    <property type="entry name" value="Periplasmic binding protein-like II"/>
    <property type="match status" value="1"/>
</dbReference>
<dbReference type="AlphaFoldDB" id="A0A560L9Z6"/>
<evidence type="ECO:0000313" key="2">
    <source>
        <dbReference type="EMBL" id="TWB92107.1"/>
    </source>
</evidence>
<dbReference type="Gene3D" id="3.40.190.10">
    <property type="entry name" value="Periplasmic binding protein-like II"/>
    <property type="match status" value="2"/>
</dbReference>
<evidence type="ECO:0000313" key="3">
    <source>
        <dbReference type="Proteomes" id="UP000321304"/>
    </source>
</evidence>
<dbReference type="PANTHER" id="PTHR37945">
    <property type="entry name" value="EXTRACELLULAR TUNGSTATE BINDING PROTEIN"/>
    <property type="match status" value="1"/>
</dbReference>
<proteinExistence type="predicted"/>
<dbReference type="Proteomes" id="UP000321304">
    <property type="component" value="Unassembled WGS sequence"/>
</dbReference>
<dbReference type="InterPro" id="IPR052738">
    <property type="entry name" value="ABC-Tungstate_binding"/>
</dbReference>
<evidence type="ECO:0000259" key="1">
    <source>
        <dbReference type="Pfam" id="PF12849"/>
    </source>
</evidence>
<protein>
    <submittedName>
        <fullName evidence="2">Tungstate transport system substrate-binding protein</fullName>
    </submittedName>
</protein>
<dbReference type="Pfam" id="PF12849">
    <property type="entry name" value="PBP_like_2"/>
    <property type="match status" value="1"/>
</dbReference>
<dbReference type="InterPro" id="IPR024370">
    <property type="entry name" value="PBP_domain"/>
</dbReference>